<keyword evidence="1" id="KW-0670">Pyruvate</keyword>
<proteinExistence type="predicted"/>
<dbReference type="EMBL" id="CT025835">
    <property type="protein sequence ID" value="CAJ31194.1"/>
    <property type="molecule type" value="Genomic_DNA"/>
</dbReference>
<organism evidence="1">
    <name type="scientific">uncultured sulfate-reducing bacterium</name>
    <dbReference type="NCBI Taxonomy" id="153939"/>
    <lineage>
        <taxon>Bacteria</taxon>
        <taxon>environmental samples</taxon>
    </lineage>
</organism>
<accession>Q3IBN3</accession>
<reference evidence="1" key="1">
    <citation type="journal article" date="2005" name="J. Bacteriol.">
        <title>Clustered genes related to sulfate respiration in uncultured prokaryotes support the theory of their concomitant horizontal transfer.</title>
        <authorList>
            <person name="Mussmann M."/>
            <person name="Richter M."/>
            <person name="Lombardot T."/>
            <person name="Meyerdierks A."/>
            <person name="Kuever J."/>
            <person name="Kube M."/>
            <person name="Glockner F.O."/>
            <person name="Amann R."/>
        </authorList>
    </citation>
    <scope>NUCLEOTIDE SEQUENCE</scope>
</reference>
<sequence length="198" mass="22230">MIIYIDQDPSTYKGPRHVEEDEIASTPMKAFWEGIKEAGWPSQPGTGPSKGLRSVLSTKREEEFSESSFAVLSKEYMVLSLRMGYHFNSVEALCTDAISKNYIRFQCKGGGAALDRRSRRICVLKELLSSMGFEHNGKGDFINAKIAYLKPSDGLAKLRLLGRITMMTKQLDMVLSNDSITEWYIQDFKKGLGLTDVV</sequence>
<protein>
    <submittedName>
        <fullName evidence="1">Protein related to phosphoenolpyruvate synthase</fullName>
    </submittedName>
</protein>
<name>Q3IBN3_9BACT</name>
<gene>
    <name evidence="1" type="ORF">39f70038</name>
</gene>
<evidence type="ECO:0000313" key="1">
    <source>
        <dbReference type="EMBL" id="CAJ31194.1"/>
    </source>
</evidence>
<dbReference type="AlphaFoldDB" id="Q3IBN3"/>